<feature type="domain" description="PH" evidence="5">
    <location>
        <begin position="40"/>
        <end position="136"/>
    </location>
</feature>
<evidence type="ECO:0000259" key="6">
    <source>
        <dbReference type="PROSITE" id="PS50178"/>
    </source>
</evidence>
<dbReference type="GO" id="GO:0005769">
    <property type="term" value="C:early endosome"/>
    <property type="evidence" value="ECO:0007669"/>
    <property type="project" value="TreeGrafter"/>
</dbReference>
<dbReference type="PANTHER" id="PTHR46280:SF2">
    <property type="entry name" value="PLECKSTRIN HOMOLOGY DOMAIN-CONTAINING FAMILY F MEMBER 1"/>
    <property type="match status" value="1"/>
</dbReference>
<dbReference type="GO" id="GO:0007032">
    <property type="term" value="P:endosome organization"/>
    <property type="evidence" value="ECO:0007669"/>
    <property type="project" value="TreeGrafter"/>
</dbReference>
<name>A0AAV1EIK8_XYRNO</name>
<dbReference type="GO" id="GO:0008270">
    <property type="term" value="F:zinc ion binding"/>
    <property type="evidence" value="ECO:0007669"/>
    <property type="project" value="UniProtKB-KW"/>
</dbReference>
<keyword evidence="8" id="KW-1185">Reference proteome</keyword>
<evidence type="ECO:0000256" key="2">
    <source>
        <dbReference type="ARBA" id="ARBA00022771"/>
    </source>
</evidence>
<organism evidence="7 8">
    <name type="scientific">Xyrichtys novacula</name>
    <name type="common">Pearly razorfish</name>
    <name type="synonym">Hemipteronotus novacula</name>
    <dbReference type="NCBI Taxonomy" id="13765"/>
    <lineage>
        <taxon>Eukaryota</taxon>
        <taxon>Metazoa</taxon>
        <taxon>Chordata</taxon>
        <taxon>Craniata</taxon>
        <taxon>Vertebrata</taxon>
        <taxon>Euteleostomi</taxon>
        <taxon>Actinopterygii</taxon>
        <taxon>Neopterygii</taxon>
        <taxon>Teleostei</taxon>
        <taxon>Neoteleostei</taxon>
        <taxon>Acanthomorphata</taxon>
        <taxon>Eupercaria</taxon>
        <taxon>Labriformes</taxon>
        <taxon>Labridae</taxon>
        <taxon>Xyrichtys</taxon>
    </lineage>
</organism>
<evidence type="ECO:0000313" key="8">
    <source>
        <dbReference type="Proteomes" id="UP001178508"/>
    </source>
</evidence>
<feature type="domain" description="FYVE-type" evidence="6">
    <location>
        <begin position="157"/>
        <end position="217"/>
    </location>
</feature>
<evidence type="ECO:0000256" key="3">
    <source>
        <dbReference type="ARBA" id="ARBA00022833"/>
    </source>
</evidence>
<evidence type="ECO:0000259" key="5">
    <source>
        <dbReference type="PROSITE" id="PS50003"/>
    </source>
</evidence>
<evidence type="ECO:0000313" key="7">
    <source>
        <dbReference type="EMBL" id="CAJ1048581.1"/>
    </source>
</evidence>
<dbReference type="SUPFAM" id="SSF57903">
    <property type="entry name" value="FYVE/PHD zinc finger"/>
    <property type="match status" value="1"/>
</dbReference>
<dbReference type="PROSITE" id="PS50003">
    <property type="entry name" value="PH_DOMAIN"/>
    <property type="match status" value="1"/>
</dbReference>
<reference evidence="7" key="1">
    <citation type="submission" date="2023-08" db="EMBL/GenBank/DDBJ databases">
        <authorList>
            <person name="Alioto T."/>
            <person name="Alioto T."/>
            <person name="Gomez Garrido J."/>
        </authorList>
    </citation>
    <scope>NUCLEOTIDE SEQUENCE</scope>
</reference>
<protein>
    <submittedName>
        <fullName evidence="7">Pleckstrin homology domain-containing family F member 2-like</fullName>
    </submittedName>
</protein>
<dbReference type="Pfam" id="PF01363">
    <property type="entry name" value="FYVE"/>
    <property type="match status" value="1"/>
</dbReference>
<dbReference type="InterPro" id="IPR051765">
    <property type="entry name" value="PH_domain-containing_F"/>
</dbReference>
<keyword evidence="1" id="KW-0479">Metal-binding</keyword>
<dbReference type="InterPro" id="IPR037871">
    <property type="entry name" value="PH_Phafin"/>
</dbReference>
<dbReference type="InterPro" id="IPR011993">
    <property type="entry name" value="PH-like_dom_sf"/>
</dbReference>
<evidence type="ECO:0000256" key="4">
    <source>
        <dbReference type="PROSITE-ProRule" id="PRU00091"/>
    </source>
</evidence>
<dbReference type="PANTHER" id="PTHR46280">
    <property type="entry name" value="PLECKSTRIN HOMOLOGY DOMAIN-CONTAINING FAMILY F MEMBER 2-RELATED"/>
    <property type="match status" value="1"/>
</dbReference>
<proteinExistence type="predicted"/>
<dbReference type="Pfam" id="PF00169">
    <property type="entry name" value="PH"/>
    <property type="match status" value="1"/>
</dbReference>
<dbReference type="AlphaFoldDB" id="A0AAV1EIK8"/>
<dbReference type="InterPro" id="IPR013083">
    <property type="entry name" value="Znf_RING/FYVE/PHD"/>
</dbReference>
<dbReference type="EMBL" id="OY660864">
    <property type="protein sequence ID" value="CAJ1048581.1"/>
    <property type="molecule type" value="Genomic_DNA"/>
</dbReference>
<dbReference type="Gene3D" id="3.30.40.10">
    <property type="entry name" value="Zinc/RING finger domain, C3HC4 (zinc finger)"/>
    <property type="match status" value="1"/>
</dbReference>
<keyword evidence="3" id="KW-0862">Zinc</keyword>
<dbReference type="InterPro" id="IPR011011">
    <property type="entry name" value="Znf_FYVE_PHD"/>
</dbReference>
<dbReference type="SMART" id="SM00233">
    <property type="entry name" value="PH"/>
    <property type="match status" value="1"/>
</dbReference>
<gene>
    <name evidence="7" type="ORF">XNOV1_A007219</name>
</gene>
<dbReference type="SMART" id="SM00064">
    <property type="entry name" value="FYVE"/>
    <property type="match status" value="1"/>
</dbReference>
<dbReference type="CDD" id="cd01218">
    <property type="entry name" value="PH_Phafin2-like"/>
    <property type="match status" value="1"/>
</dbReference>
<dbReference type="GO" id="GO:0035091">
    <property type="term" value="F:phosphatidylinositol binding"/>
    <property type="evidence" value="ECO:0007669"/>
    <property type="project" value="TreeGrafter"/>
</dbReference>
<dbReference type="Gene3D" id="2.30.29.30">
    <property type="entry name" value="Pleckstrin-homology domain (PH domain)/Phosphotyrosine-binding domain (PTB)"/>
    <property type="match status" value="1"/>
</dbReference>
<dbReference type="InterPro" id="IPR000306">
    <property type="entry name" value="Znf_FYVE"/>
</dbReference>
<dbReference type="GO" id="GO:0008333">
    <property type="term" value="P:endosome to lysosome transport"/>
    <property type="evidence" value="ECO:0007669"/>
    <property type="project" value="TreeGrafter"/>
</dbReference>
<evidence type="ECO:0000256" key="1">
    <source>
        <dbReference type="ARBA" id="ARBA00022723"/>
    </source>
</evidence>
<dbReference type="PROSITE" id="PS50178">
    <property type="entry name" value="ZF_FYVE"/>
    <property type="match status" value="1"/>
</dbReference>
<sequence length="286" mass="33336">MNKDTMTNRLMFTKENKERIQAVENSFGPMGKPLSQPGRVLIGEGRLMKQSRRRPQPKVFFLFNDVLVYGSIILNGRWHKKQKIIPLEDIQLEDLEDGMRMRNQWLIRTPRKSFYVGASSYEEKRAWMEHMEECRSRLLQSSGRSAGSAFAVTWIPDQASAICMRCNDKFTLTQRRHHCRKCGCLVCGACSKNRAVISHIHPTKCVRVCTMCHSSLQRTEPANQDTCRMRGDSTEMMGFDEEEVEVFSEGEEAEEQLEDHDPSKWMDFQKESWAPYVYFKPEHVRL</sequence>
<dbReference type="InterPro" id="IPR017455">
    <property type="entry name" value="Znf_FYVE-rel"/>
</dbReference>
<keyword evidence="2 4" id="KW-0863">Zinc-finger</keyword>
<dbReference type="SUPFAM" id="SSF50729">
    <property type="entry name" value="PH domain-like"/>
    <property type="match status" value="1"/>
</dbReference>
<accession>A0AAV1EIK8</accession>
<dbReference type="Proteomes" id="UP001178508">
    <property type="component" value="Chromosome 1"/>
</dbReference>
<dbReference type="InterPro" id="IPR001849">
    <property type="entry name" value="PH_domain"/>
</dbReference>